<dbReference type="GO" id="GO:0000993">
    <property type="term" value="F:RNA polymerase II complex binding"/>
    <property type="evidence" value="ECO:0007669"/>
    <property type="project" value="InterPro"/>
</dbReference>
<keyword evidence="5" id="KW-1185">Reference proteome</keyword>
<feature type="compositionally biased region" description="Basic residues" evidence="1">
    <location>
        <begin position="396"/>
        <end position="408"/>
    </location>
</feature>
<evidence type="ECO:0000313" key="4">
    <source>
        <dbReference type="EMBL" id="TNN48234.1"/>
    </source>
</evidence>
<protein>
    <submittedName>
        <fullName evidence="4">Pre-mRNA cleavage complex 2 protein Pcf11</fullName>
    </submittedName>
</protein>
<feature type="compositionally biased region" description="Low complexity" evidence="1">
    <location>
        <begin position="409"/>
        <end position="426"/>
    </location>
</feature>
<gene>
    <name evidence="4" type="primary">PCF11_1</name>
    <name evidence="4" type="ORF">EYF80_041594</name>
</gene>
<dbReference type="AlphaFoldDB" id="A0A4Z2G634"/>
<comment type="caution">
    <text evidence="4">The sequence shown here is derived from an EMBL/GenBank/DDBJ whole genome shotgun (WGS) entry which is preliminary data.</text>
</comment>
<dbReference type="InterPro" id="IPR008942">
    <property type="entry name" value="ENTH_VHS"/>
</dbReference>
<dbReference type="PRINTS" id="PR01217">
    <property type="entry name" value="PRICHEXTENSN"/>
</dbReference>
<feature type="compositionally biased region" description="Basic residues" evidence="1">
    <location>
        <begin position="427"/>
        <end position="439"/>
    </location>
</feature>
<feature type="domain" description="PCF11 charged region" evidence="2">
    <location>
        <begin position="281"/>
        <end position="431"/>
    </location>
</feature>
<dbReference type="OrthoDB" id="343582at2759"/>
<dbReference type="SUPFAM" id="SSF48464">
    <property type="entry name" value="ENTH/VHS domain"/>
    <property type="match status" value="1"/>
</dbReference>
<feature type="compositionally biased region" description="Basic and acidic residues" evidence="1">
    <location>
        <begin position="319"/>
        <end position="370"/>
    </location>
</feature>
<dbReference type="Pfam" id="PF20845">
    <property type="entry name" value="Pcf11_helical"/>
    <property type="match status" value="1"/>
</dbReference>
<dbReference type="Gene3D" id="1.25.40.90">
    <property type="match status" value="1"/>
</dbReference>
<dbReference type="GO" id="GO:0005737">
    <property type="term" value="C:cytoplasm"/>
    <property type="evidence" value="ECO:0007669"/>
    <property type="project" value="TreeGrafter"/>
</dbReference>
<organism evidence="4 5">
    <name type="scientific">Liparis tanakae</name>
    <name type="common">Tanaka's snailfish</name>
    <dbReference type="NCBI Taxonomy" id="230148"/>
    <lineage>
        <taxon>Eukaryota</taxon>
        <taxon>Metazoa</taxon>
        <taxon>Chordata</taxon>
        <taxon>Craniata</taxon>
        <taxon>Vertebrata</taxon>
        <taxon>Euteleostomi</taxon>
        <taxon>Actinopterygii</taxon>
        <taxon>Neopterygii</taxon>
        <taxon>Teleostei</taxon>
        <taxon>Neoteleostei</taxon>
        <taxon>Acanthomorphata</taxon>
        <taxon>Eupercaria</taxon>
        <taxon>Perciformes</taxon>
        <taxon>Cottioidei</taxon>
        <taxon>Cottales</taxon>
        <taxon>Liparidae</taxon>
        <taxon>Liparis</taxon>
    </lineage>
</organism>
<dbReference type="GO" id="GO:0031124">
    <property type="term" value="P:mRNA 3'-end processing"/>
    <property type="evidence" value="ECO:0007669"/>
    <property type="project" value="InterPro"/>
</dbReference>
<dbReference type="GO" id="GO:0003729">
    <property type="term" value="F:mRNA binding"/>
    <property type="evidence" value="ECO:0007669"/>
    <property type="project" value="InterPro"/>
</dbReference>
<dbReference type="InterPro" id="IPR045154">
    <property type="entry name" value="PCF11-like"/>
</dbReference>
<feature type="compositionally biased region" description="Basic and acidic residues" evidence="1">
    <location>
        <begin position="285"/>
        <end position="305"/>
    </location>
</feature>
<dbReference type="PANTHER" id="PTHR15921:SF3">
    <property type="entry name" value="PRE-MRNA CLEAVAGE COMPLEX 2 PROTEIN PCF11"/>
    <property type="match status" value="1"/>
</dbReference>
<dbReference type="Pfam" id="PF20827">
    <property type="entry name" value="PCF11_charged"/>
    <property type="match status" value="1"/>
</dbReference>
<dbReference type="InterPro" id="IPR048830">
    <property type="entry name" value="PCF11_helical"/>
</dbReference>
<dbReference type="GO" id="GO:0006369">
    <property type="term" value="P:termination of RNA polymerase II transcription"/>
    <property type="evidence" value="ECO:0007669"/>
    <property type="project" value="InterPro"/>
</dbReference>
<dbReference type="Proteomes" id="UP000314294">
    <property type="component" value="Unassembled WGS sequence"/>
</dbReference>
<dbReference type="EMBL" id="SRLO01000706">
    <property type="protein sequence ID" value="TNN48234.1"/>
    <property type="molecule type" value="Genomic_DNA"/>
</dbReference>
<reference evidence="4 5" key="1">
    <citation type="submission" date="2019-03" db="EMBL/GenBank/DDBJ databases">
        <title>First draft genome of Liparis tanakae, snailfish: a comprehensive survey of snailfish specific genes.</title>
        <authorList>
            <person name="Kim W."/>
            <person name="Song I."/>
            <person name="Jeong J.-H."/>
            <person name="Kim D."/>
            <person name="Kim S."/>
            <person name="Ryu S."/>
            <person name="Song J.Y."/>
            <person name="Lee S.K."/>
        </authorList>
    </citation>
    <scope>NUCLEOTIDE SEQUENCE [LARGE SCALE GENOMIC DNA]</scope>
    <source>
        <tissue evidence="4">Muscle</tissue>
    </source>
</reference>
<accession>A0A4Z2G634</accession>
<dbReference type="InterPro" id="IPR048832">
    <property type="entry name" value="PCF11_charged"/>
</dbReference>
<feature type="compositionally biased region" description="Basic and acidic residues" evidence="1">
    <location>
        <begin position="469"/>
        <end position="516"/>
    </location>
</feature>
<feature type="domain" description="Pre-mRNA cleavage complex 2 protein Pcf11 helical" evidence="3">
    <location>
        <begin position="173"/>
        <end position="208"/>
    </location>
</feature>
<evidence type="ECO:0000313" key="5">
    <source>
        <dbReference type="Proteomes" id="UP000314294"/>
    </source>
</evidence>
<name>A0A4Z2G634_9TELE</name>
<feature type="region of interest" description="Disordered" evidence="1">
    <location>
        <begin position="123"/>
        <end position="152"/>
    </location>
</feature>
<feature type="compositionally biased region" description="Low complexity" evidence="1">
    <location>
        <begin position="223"/>
        <end position="232"/>
    </location>
</feature>
<dbReference type="GO" id="GO:0005849">
    <property type="term" value="C:mRNA cleavage factor complex"/>
    <property type="evidence" value="ECO:0007669"/>
    <property type="project" value="TreeGrafter"/>
</dbReference>
<dbReference type="PANTHER" id="PTHR15921">
    <property type="entry name" value="PRE-MRNA CLEAVAGE COMPLEX II"/>
    <property type="match status" value="1"/>
</dbReference>
<evidence type="ECO:0000259" key="3">
    <source>
        <dbReference type="Pfam" id="PF20845"/>
    </source>
</evidence>
<evidence type="ECO:0000256" key="1">
    <source>
        <dbReference type="SAM" id="MobiDB-lite"/>
    </source>
</evidence>
<sequence length="516" mass="55782">MLIDSAAVVGFPGSLGSKMADEAACEDACREYQSSLEDLTFNSKPHINMLTILAEENLNFAKDIVDENTRKSLFKLRSTWDDVFPLKKLFGLDARVNALDPAWPIKPLPPTVNASIHVNPKFLKQPEDAPSPQPAPTKPAPAKPAPAPAPVVPAPQPVPVPVSAVVLSQSSLTQEQLIRQQLLAKQKQLLELQQKKIELELQQTNEQLGGGFAIPSVTRVSSSVKSSAQPSPAVRSWAPPPTPADAKPPTRDPRLNRAGPPHKELHAGKKDGGGAAGSPAATPEKSARSDRVRTPRKDPPDDKKSKPPSPVTKGPPGRTKTEAEVQKSSDGTKKDPRLKKRPQDKTGDAKEEELKEKKRCGEKEREEAPRPKPKLANGSKHDRAGSADKTGGNARTHARKRTRSRSRSRSPLAASSAAAAAASSSSPKRKDRRSPKSRTRSSSLSPSHKAGKPRRPGPAQGDRPPAKKNPSESRRAKRPAEDRHAESRDGHEGGGGAKEVKEPPQRWRSGWEENKQ</sequence>
<feature type="region of interest" description="Disordered" evidence="1">
    <location>
        <begin position="223"/>
        <end position="516"/>
    </location>
</feature>
<feature type="compositionally biased region" description="Pro residues" evidence="1">
    <location>
        <begin position="129"/>
        <end position="152"/>
    </location>
</feature>
<feature type="compositionally biased region" description="Basic and acidic residues" evidence="1">
    <location>
        <begin position="248"/>
        <end position="272"/>
    </location>
</feature>
<proteinExistence type="predicted"/>
<evidence type="ECO:0000259" key="2">
    <source>
        <dbReference type="Pfam" id="PF20827"/>
    </source>
</evidence>